<dbReference type="GO" id="GO:0008610">
    <property type="term" value="P:lipid biosynthetic process"/>
    <property type="evidence" value="ECO:0007669"/>
    <property type="project" value="InterPro"/>
</dbReference>
<comment type="caution">
    <text evidence="6">The sequence shown here is derived from an EMBL/GenBank/DDBJ whole genome shotgun (WGS) entry which is preliminary data.</text>
</comment>
<dbReference type="InterPro" id="IPR006694">
    <property type="entry name" value="Fatty_acid_hydroxylase"/>
</dbReference>
<dbReference type="InterPro" id="IPR050307">
    <property type="entry name" value="Sterol_Desaturase_Related"/>
</dbReference>
<dbReference type="PANTHER" id="PTHR11863">
    <property type="entry name" value="STEROL DESATURASE"/>
    <property type="match status" value="1"/>
</dbReference>
<proteinExistence type="predicted"/>
<dbReference type="Proteomes" id="UP001186944">
    <property type="component" value="Unassembled WGS sequence"/>
</dbReference>
<keyword evidence="7" id="KW-1185">Reference proteome</keyword>
<dbReference type="GO" id="GO:0016020">
    <property type="term" value="C:membrane"/>
    <property type="evidence" value="ECO:0007669"/>
    <property type="project" value="UniProtKB-SubCell"/>
</dbReference>
<evidence type="ECO:0000256" key="4">
    <source>
        <dbReference type="ARBA" id="ARBA00023136"/>
    </source>
</evidence>
<name>A0AA89BTC6_PINIB</name>
<dbReference type="AlphaFoldDB" id="A0AA89BTC6"/>
<comment type="subcellular location">
    <subcellularLocation>
        <location evidence="1">Membrane</location>
    </subcellularLocation>
</comment>
<feature type="domain" description="Fatty acid hydroxylase" evidence="5">
    <location>
        <begin position="94"/>
        <end position="217"/>
    </location>
</feature>
<gene>
    <name evidence="6" type="ORF">FSP39_019372</name>
</gene>
<sequence>MFGVFVLMYVTVGLPFLFVDLYEKPAWVLKYKVQQSQKADVRRGKLKSLFRNHIQNAVFVQLPFGILFSNMMKFRGCDVRFGQPDLWRLPYELLACTIISEVIFYYTHRILHTPFFYKWAHKKHHEWTEPLGLTAFYAHPFEFVFSNLTTVVFPPIIIGSCFPNTLIWMMAALFTTIVHHSGYHLPFLPSPEFHDFHHVKFLGNYGILGFLDGFHGTDKLFRKSIAFQRHKVIFSHTEMMNKGDKSVLL</sequence>
<dbReference type="Pfam" id="PF04116">
    <property type="entry name" value="FA_hydroxylase"/>
    <property type="match status" value="1"/>
</dbReference>
<evidence type="ECO:0000259" key="5">
    <source>
        <dbReference type="Pfam" id="PF04116"/>
    </source>
</evidence>
<evidence type="ECO:0000256" key="1">
    <source>
        <dbReference type="ARBA" id="ARBA00004370"/>
    </source>
</evidence>
<keyword evidence="4" id="KW-0472">Membrane</keyword>
<keyword evidence="2" id="KW-0812">Transmembrane</keyword>
<dbReference type="GO" id="GO:0005506">
    <property type="term" value="F:iron ion binding"/>
    <property type="evidence" value="ECO:0007669"/>
    <property type="project" value="InterPro"/>
</dbReference>
<evidence type="ECO:0000256" key="2">
    <source>
        <dbReference type="ARBA" id="ARBA00022692"/>
    </source>
</evidence>
<dbReference type="GO" id="GO:0016491">
    <property type="term" value="F:oxidoreductase activity"/>
    <property type="evidence" value="ECO:0007669"/>
    <property type="project" value="InterPro"/>
</dbReference>
<accession>A0AA89BTC6</accession>
<evidence type="ECO:0000256" key="3">
    <source>
        <dbReference type="ARBA" id="ARBA00022989"/>
    </source>
</evidence>
<evidence type="ECO:0000313" key="7">
    <source>
        <dbReference type="Proteomes" id="UP001186944"/>
    </source>
</evidence>
<reference evidence="6" key="1">
    <citation type="submission" date="2019-08" db="EMBL/GenBank/DDBJ databases">
        <title>The improved chromosome-level genome for the pearl oyster Pinctada fucata martensii using PacBio sequencing and Hi-C.</title>
        <authorList>
            <person name="Zheng Z."/>
        </authorList>
    </citation>
    <scope>NUCLEOTIDE SEQUENCE</scope>
    <source>
        <strain evidence="6">ZZ-2019</strain>
        <tissue evidence="6">Adductor muscle</tissue>
    </source>
</reference>
<keyword evidence="3" id="KW-1133">Transmembrane helix</keyword>
<dbReference type="EMBL" id="VSWD01000009">
    <property type="protein sequence ID" value="KAK3093730.1"/>
    <property type="molecule type" value="Genomic_DNA"/>
</dbReference>
<organism evidence="6 7">
    <name type="scientific">Pinctada imbricata</name>
    <name type="common">Atlantic pearl-oyster</name>
    <name type="synonym">Pinctada martensii</name>
    <dbReference type="NCBI Taxonomy" id="66713"/>
    <lineage>
        <taxon>Eukaryota</taxon>
        <taxon>Metazoa</taxon>
        <taxon>Spiralia</taxon>
        <taxon>Lophotrochozoa</taxon>
        <taxon>Mollusca</taxon>
        <taxon>Bivalvia</taxon>
        <taxon>Autobranchia</taxon>
        <taxon>Pteriomorphia</taxon>
        <taxon>Pterioida</taxon>
        <taxon>Pterioidea</taxon>
        <taxon>Pteriidae</taxon>
        <taxon>Pinctada</taxon>
    </lineage>
</organism>
<protein>
    <recommendedName>
        <fullName evidence="5">Fatty acid hydroxylase domain-containing protein</fullName>
    </recommendedName>
</protein>
<evidence type="ECO:0000313" key="6">
    <source>
        <dbReference type="EMBL" id="KAK3093730.1"/>
    </source>
</evidence>